<name>A0A6C0D5J7_9ZZZZ</name>
<dbReference type="AlphaFoldDB" id="A0A6C0D5J7"/>
<sequence>MESSYINDERQSFKNITFSKFQKSKARLELIKNLYDEKIENACYWSAEFICAGHFLDLWDVILYYSYKYIHNGNPKLTLYLNMRYNNFVAILNNGYSDNIIKLRNNDKIRKLFCELICVLCYSHKKNVICDVNLDKNNSFELSSMSEKFKAPNITYTEVVLKHDDPKELIIPINEMVYNLISKNIIQVCYWYEWLIEYENICAKKKRKCICETRAFAPHGHTHDLIWIVWDILFYYSDPSITDKKYNISNTSTSNTSTNNTSTSILKHKIIQNLFDLFIIKYNNSVKKKRRYIIYFAFTLLIEELNYSINIIENQEAVQVIVSKINSVYKDIKKNEETPNTDYLFNNLNKSNLEKSIEKMDLFNELC</sequence>
<protein>
    <submittedName>
        <fullName evidence="1">Uncharacterized protein</fullName>
    </submittedName>
</protein>
<reference evidence="1" key="1">
    <citation type="journal article" date="2020" name="Nature">
        <title>Giant virus diversity and host interactions through global metagenomics.</title>
        <authorList>
            <person name="Schulz F."/>
            <person name="Roux S."/>
            <person name="Paez-Espino D."/>
            <person name="Jungbluth S."/>
            <person name="Walsh D.A."/>
            <person name="Denef V.J."/>
            <person name="McMahon K.D."/>
            <person name="Konstantinidis K.T."/>
            <person name="Eloe-Fadrosh E.A."/>
            <person name="Kyrpides N.C."/>
            <person name="Woyke T."/>
        </authorList>
    </citation>
    <scope>NUCLEOTIDE SEQUENCE</scope>
    <source>
        <strain evidence="1">GVMAG-M-3300023174-116</strain>
    </source>
</reference>
<dbReference type="EMBL" id="MN739535">
    <property type="protein sequence ID" value="QHT11550.1"/>
    <property type="molecule type" value="Genomic_DNA"/>
</dbReference>
<accession>A0A6C0D5J7</accession>
<proteinExistence type="predicted"/>
<organism evidence="1">
    <name type="scientific">viral metagenome</name>
    <dbReference type="NCBI Taxonomy" id="1070528"/>
    <lineage>
        <taxon>unclassified sequences</taxon>
        <taxon>metagenomes</taxon>
        <taxon>organismal metagenomes</taxon>
    </lineage>
</organism>
<evidence type="ECO:0000313" key="1">
    <source>
        <dbReference type="EMBL" id="QHT11550.1"/>
    </source>
</evidence>